<proteinExistence type="predicted"/>
<protein>
    <submittedName>
        <fullName evidence="3">GTPase Der</fullName>
    </submittedName>
</protein>
<dbReference type="FunFam" id="3.30.300.20:FF:000004">
    <property type="entry name" value="GTPase Der"/>
    <property type="match status" value="1"/>
</dbReference>
<comment type="caution">
    <text evidence="3">The sequence shown here is derived from an EMBL/GenBank/DDBJ whole genome shotgun (WGS) entry which is preliminary data.</text>
</comment>
<feature type="domain" description="GTPase Der C-terminal KH-domain-like" evidence="2">
    <location>
        <begin position="2"/>
        <end position="82"/>
    </location>
</feature>
<dbReference type="PANTHER" id="PTHR43834">
    <property type="entry name" value="GTPASE DER"/>
    <property type="match status" value="1"/>
</dbReference>
<dbReference type="Gene3D" id="3.30.300.20">
    <property type="match status" value="1"/>
</dbReference>
<sequence length="87" mass="10153">MRLQTSSINDLLQEAMRMNPPPNVSGRKLKIYYVSQVAVKPPVFVFFANDPELAHFSYIRYLENQIRATYGFEGTPIKLTFRARERN</sequence>
<evidence type="ECO:0000313" key="3">
    <source>
        <dbReference type="EMBL" id="MPM51033.1"/>
    </source>
</evidence>
<dbReference type="AlphaFoldDB" id="A0A645AJK0"/>
<evidence type="ECO:0000259" key="2">
    <source>
        <dbReference type="Pfam" id="PF14714"/>
    </source>
</evidence>
<dbReference type="Pfam" id="PF14714">
    <property type="entry name" value="KH_dom-like"/>
    <property type="match status" value="1"/>
</dbReference>
<dbReference type="GO" id="GO:0000166">
    <property type="term" value="F:nucleotide binding"/>
    <property type="evidence" value="ECO:0007669"/>
    <property type="project" value="UniProtKB-KW"/>
</dbReference>
<evidence type="ECO:0000256" key="1">
    <source>
        <dbReference type="ARBA" id="ARBA00022741"/>
    </source>
</evidence>
<reference evidence="3" key="1">
    <citation type="submission" date="2019-08" db="EMBL/GenBank/DDBJ databases">
        <authorList>
            <person name="Kucharzyk K."/>
            <person name="Murdoch R.W."/>
            <person name="Higgins S."/>
            <person name="Loffler F."/>
        </authorList>
    </citation>
    <scope>NUCLEOTIDE SEQUENCE</scope>
</reference>
<accession>A0A645AJK0</accession>
<dbReference type="PANTHER" id="PTHR43834:SF6">
    <property type="entry name" value="GTPASE DER"/>
    <property type="match status" value="1"/>
</dbReference>
<name>A0A645AJK0_9ZZZZ</name>
<organism evidence="3">
    <name type="scientific">bioreactor metagenome</name>
    <dbReference type="NCBI Taxonomy" id="1076179"/>
    <lineage>
        <taxon>unclassified sequences</taxon>
        <taxon>metagenomes</taxon>
        <taxon>ecological metagenomes</taxon>
    </lineage>
</organism>
<dbReference type="SUPFAM" id="SSF82653">
    <property type="entry name" value="Probable GTPase Der, C-terminal domain"/>
    <property type="match status" value="1"/>
</dbReference>
<gene>
    <name evidence="3" type="primary">der_42</name>
    <name evidence="3" type="ORF">SDC9_97779</name>
</gene>
<dbReference type="InterPro" id="IPR015946">
    <property type="entry name" value="KH_dom-like_a/b"/>
</dbReference>
<dbReference type="EMBL" id="VSSQ01013231">
    <property type="protein sequence ID" value="MPM51033.1"/>
    <property type="molecule type" value="Genomic_DNA"/>
</dbReference>
<dbReference type="GO" id="GO:0043022">
    <property type="term" value="F:ribosome binding"/>
    <property type="evidence" value="ECO:0007669"/>
    <property type="project" value="TreeGrafter"/>
</dbReference>
<keyword evidence="1" id="KW-0547">Nucleotide-binding</keyword>
<dbReference type="InterPro" id="IPR032859">
    <property type="entry name" value="KH_dom-like"/>
</dbReference>